<dbReference type="SMART" id="SM00499">
    <property type="entry name" value="AAI"/>
    <property type="match status" value="1"/>
</dbReference>
<dbReference type="CDD" id="cd01959">
    <property type="entry name" value="nsLTP2"/>
    <property type="match status" value="1"/>
</dbReference>
<keyword evidence="2" id="KW-0446">Lipid-binding</keyword>
<gene>
    <name evidence="5" type="ORF">CQW23_05144</name>
</gene>
<dbReference type="Gene3D" id="1.10.110.10">
    <property type="entry name" value="Plant lipid-transfer and hydrophobic proteins"/>
    <property type="match status" value="1"/>
</dbReference>
<dbReference type="GO" id="GO:0006869">
    <property type="term" value="P:lipid transport"/>
    <property type="evidence" value="ECO:0007669"/>
    <property type="project" value="InterPro"/>
</dbReference>
<dbReference type="Pfam" id="PF00234">
    <property type="entry name" value="Tryp_alpha_amyl"/>
    <property type="match status" value="1"/>
</dbReference>
<protein>
    <submittedName>
        <fullName evidence="5">Non-specific lipid-transfer protein 2</fullName>
    </submittedName>
</protein>
<feature type="signal peptide" evidence="3">
    <location>
        <begin position="1"/>
        <end position="26"/>
    </location>
</feature>
<dbReference type="EMBL" id="MLFT02000002">
    <property type="protein sequence ID" value="PHT56658.1"/>
    <property type="molecule type" value="Genomic_DNA"/>
</dbReference>
<dbReference type="PANTHER" id="PTHR33214">
    <property type="entry name" value="BIFUNCTIONAL INHIBITOR/LIPID-TRANSFER PROTEIN/SEED STORAGE 2S ALBUMIN SUPERFAMILY PROTEIN"/>
    <property type="match status" value="1"/>
</dbReference>
<proteinExistence type="predicted"/>
<evidence type="ECO:0000313" key="5">
    <source>
        <dbReference type="EMBL" id="PHT56658.1"/>
    </source>
</evidence>
<evidence type="ECO:0000256" key="3">
    <source>
        <dbReference type="SAM" id="SignalP"/>
    </source>
</evidence>
<keyword evidence="3" id="KW-0732">Signal</keyword>
<evidence type="ECO:0000313" key="6">
    <source>
        <dbReference type="Proteomes" id="UP000224567"/>
    </source>
</evidence>
<dbReference type="OrthoDB" id="665742at2759"/>
<dbReference type="STRING" id="33114.A0A2G2XGN5"/>
<accession>A0A2G2XGN5</accession>
<dbReference type="PANTHER" id="PTHR33214:SF44">
    <property type="entry name" value="NON-SPECIFIC LIPID TRANSFER PROTEIN GPI-ANCHORED 33"/>
    <property type="match status" value="1"/>
</dbReference>
<name>A0A2G2XGN5_CAPBA</name>
<dbReference type="InterPro" id="IPR036312">
    <property type="entry name" value="Bifun_inhib/LTP/seed_sf"/>
</dbReference>
<comment type="caution">
    <text evidence="5">The sequence shown here is derived from an EMBL/GenBank/DDBJ whole genome shotgun (WGS) entry which is preliminary data.</text>
</comment>
<organism evidence="5 6">
    <name type="scientific">Capsicum baccatum</name>
    <name type="common">Peruvian pepper</name>
    <dbReference type="NCBI Taxonomy" id="33114"/>
    <lineage>
        <taxon>Eukaryota</taxon>
        <taxon>Viridiplantae</taxon>
        <taxon>Streptophyta</taxon>
        <taxon>Embryophyta</taxon>
        <taxon>Tracheophyta</taxon>
        <taxon>Spermatophyta</taxon>
        <taxon>Magnoliopsida</taxon>
        <taxon>eudicotyledons</taxon>
        <taxon>Gunneridae</taxon>
        <taxon>Pentapetalae</taxon>
        <taxon>asterids</taxon>
        <taxon>lamiids</taxon>
        <taxon>Solanales</taxon>
        <taxon>Solanaceae</taxon>
        <taxon>Solanoideae</taxon>
        <taxon>Capsiceae</taxon>
        <taxon>Capsicum</taxon>
    </lineage>
</organism>
<keyword evidence="6" id="KW-1185">Reference proteome</keyword>
<dbReference type="SUPFAM" id="SSF47699">
    <property type="entry name" value="Bifunctional inhibitor/lipid-transfer protein/seed storage 2S albumin"/>
    <property type="match status" value="1"/>
</dbReference>
<feature type="domain" description="Bifunctional inhibitor/plant lipid transfer protein/seed storage helical" evidence="4">
    <location>
        <begin position="29"/>
        <end position="94"/>
    </location>
</feature>
<evidence type="ECO:0000256" key="2">
    <source>
        <dbReference type="ARBA" id="ARBA00023121"/>
    </source>
</evidence>
<feature type="chain" id="PRO_5013861600" evidence="3">
    <location>
        <begin position="27"/>
        <end position="94"/>
    </location>
</feature>
<evidence type="ECO:0000256" key="1">
    <source>
        <dbReference type="ARBA" id="ARBA00022448"/>
    </source>
</evidence>
<reference evidence="5 6" key="1">
    <citation type="journal article" date="2017" name="Genome Biol.">
        <title>New reference genome sequences of hot pepper reveal the massive evolution of plant disease-resistance genes by retroduplication.</title>
        <authorList>
            <person name="Kim S."/>
            <person name="Park J."/>
            <person name="Yeom S.I."/>
            <person name="Kim Y.M."/>
            <person name="Seo E."/>
            <person name="Kim K.T."/>
            <person name="Kim M.S."/>
            <person name="Lee J.M."/>
            <person name="Cheong K."/>
            <person name="Shin H.S."/>
            <person name="Kim S.B."/>
            <person name="Han K."/>
            <person name="Lee J."/>
            <person name="Park M."/>
            <person name="Lee H.A."/>
            <person name="Lee H.Y."/>
            <person name="Lee Y."/>
            <person name="Oh S."/>
            <person name="Lee J.H."/>
            <person name="Choi E."/>
            <person name="Choi E."/>
            <person name="Lee S.E."/>
            <person name="Jeon J."/>
            <person name="Kim H."/>
            <person name="Choi G."/>
            <person name="Song H."/>
            <person name="Lee J."/>
            <person name="Lee S.C."/>
            <person name="Kwon J.K."/>
            <person name="Lee H.Y."/>
            <person name="Koo N."/>
            <person name="Hong Y."/>
            <person name="Kim R.W."/>
            <person name="Kang W.H."/>
            <person name="Huh J.H."/>
            <person name="Kang B.C."/>
            <person name="Yang T.J."/>
            <person name="Lee Y.H."/>
            <person name="Bennetzen J.L."/>
            <person name="Choi D."/>
        </authorList>
    </citation>
    <scope>NUCLEOTIDE SEQUENCE [LARGE SCALE GENOMIC DNA]</scope>
    <source>
        <strain evidence="6">cv. PBC81</strain>
    </source>
</reference>
<dbReference type="InterPro" id="IPR033872">
    <property type="entry name" value="nsLTP2"/>
</dbReference>
<evidence type="ECO:0000259" key="4">
    <source>
        <dbReference type="SMART" id="SM00499"/>
    </source>
</evidence>
<dbReference type="AlphaFoldDB" id="A0A2G2XGN5"/>
<dbReference type="InterPro" id="IPR016140">
    <property type="entry name" value="Bifunc_inhib/LTP/seed_store"/>
</dbReference>
<dbReference type="Proteomes" id="UP000224567">
    <property type="component" value="Unassembled WGS sequence"/>
</dbReference>
<reference evidence="6" key="2">
    <citation type="journal article" date="2017" name="J. Anim. Genet.">
        <title>Multiple reference genome sequences of hot pepper reveal the massive evolution of plant disease resistance genes by retroduplication.</title>
        <authorList>
            <person name="Kim S."/>
            <person name="Park J."/>
            <person name="Yeom S.-I."/>
            <person name="Kim Y.-M."/>
            <person name="Seo E."/>
            <person name="Kim K.-T."/>
            <person name="Kim M.-S."/>
            <person name="Lee J.M."/>
            <person name="Cheong K."/>
            <person name="Shin H.-S."/>
            <person name="Kim S.-B."/>
            <person name="Han K."/>
            <person name="Lee J."/>
            <person name="Park M."/>
            <person name="Lee H.-A."/>
            <person name="Lee H.-Y."/>
            <person name="Lee Y."/>
            <person name="Oh S."/>
            <person name="Lee J.H."/>
            <person name="Choi E."/>
            <person name="Choi E."/>
            <person name="Lee S.E."/>
            <person name="Jeon J."/>
            <person name="Kim H."/>
            <person name="Choi G."/>
            <person name="Song H."/>
            <person name="Lee J."/>
            <person name="Lee S.-C."/>
            <person name="Kwon J.-K."/>
            <person name="Lee H.-Y."/>
            <person name="Koo N."/>
            <person name="Hong Y."/>
            <person name="Kim R.W."/>
            <person name="Kang W.-H."/>
            <person name="Huh J.H."/>
            <person name="Kang B.-C."/>
            <person name="Yang T.-J."/>
            <person name="Lee Y.-H."/>
            <person name="Bennetzen J.L."/>
            <person name="Choi D."/>
        </authorList>
    </citation>
    <scope>NUCLEOTIDE SEQUENCE [LARGE SCALE GENOMIC DNA]</scope>
    <source>
        <strain evidence="6">cv. PBC81</strain>
    </source>
</reference>
<sequence>MTKGCSFLAVMLVMVLVCNQMGASEAATCNASQLSPCLGALRSGSAPSQDCCARLKGQQSCLCGYMKDPNMKQYVNSPNARKVVGQCGVTLPNC</sequence>
<keyword evidence="1" id="KW-0813">Transport</keyword>
<dbReference type="GO" id="GO:0008289">
    <property type="term" value="F:lipid binding"/>
    <property type="evidence" value="ECO:0007669"/>
    <property type="project" value="UniProtKB-KW"/>
</dbReference>